<evidence type="ECO:0000256" key="2">
    <source>
        <dbReference type="ARBA" id="ARBA00022448"/>
    </source>
</evidence>
<sequence>MPYVLLIIAIMAEVIASSLLKATDGFRKLAPSLGVVVGYGVAFYTLSLTLRTLPLGITYAMWSGLGTAATAIIGVIVYKEVISLKKALGLLCIIVGVVLLNSGELV</sequence>
<dbReference type="EMBL" id="LN483073">
    <property type="protein sequence ID" value="CDZ99992.1"/>
    <property type="molecule type" value="Genomic_DNA"/>
</dbReference>
<feature type="transmembrane region" description="Helical" evidence="8">
    <location>
        <begin position="84"/>
        <end position="103"/>
    </location>
</feature>
<evidence type="ECO:0000256" key="3">
    <source>
        <dbReference type="ARBA" id="ARBA00022475"/>
    </source>
</evidence>
<proteinExistence type="inferred from homology"/>
<evidence type="ECO:0000256" key="8">
    <source>
        <dbReference type="SAM" id="Phobius"/>
    </source>
</evidence>
<dbReference type="Gene3D" id="1.10.3730.20">
    <property type="match status" value="1"/>
</dbReference>
<feature type="transmembrane region" description="Helical" evidence="8">
    <location>
        <begin position="32"/>
        <end position="50"/>
    </location>
</feature>
<accession>A0A078M3X6</accession>
<comment type="similarity">
    <text evidence="7">Belongs to the drug/metabolite transporter (DMT) superfamily. Small multidrug resistance (SMR) (TC 2.A.7.1) family.</text>
</comment>
<dbReference type="GO" id="GO:0005886">
    <property type="term" value="C:plasma membrane"/>
    <property type="evidence" value="ECO:0007669"/>
    <property type="project" value="UniProtKB-SubCell"/>
</dbReference>
<name>A0A078M3X6_9BACL</name>
<keyword evidence="2" id="KW-0813">Transport</keyword>
<dbReference type="InterPro" id="IPR037185">
    <property type="entry name" value="EmrE-like"/>
</dbReference>
<dbReference type="InterPro" id="IPR045324">
    <property type="entry name" value="Small_multidrug_res"/>
</dbReference>
<dbReference type="Pfam" id="PF00893">
    <property type="entry name" value="Multi_Drug_Res"/>
    <property type="match status" value="1"/>
</dbReference>
<keyword evidence="6 8" id="KW-0472">Membrane</keyword>
<feature type="transmembrane region" description="Helical" evidence="8">
    <location>
        <begin position="57"/>
        <end position="78"/>
    </location>
</feature>
<dbReference type="InterPro" id="IPR000390">
    <property type="entry name" value="Small_drug/metabolite_transptr"/>
</dbReference>
<dbReference type="HOGENOM" id="CLU_133067_0_2_9"/>
<keyword evidence="3" id="KW-1003">Cell membrane</keyword>
<comment type="subcellular location">
    <subcellularLocation>
        <location evidence="1 7">Cell membrane</location>
        <topology evidence="1 7">Multi-pass membrane protein</topology>
    </subcellularLocation>
</comment>
<evidence type="ECO:0000256" key="4">
    <source>
        <dbReference type="ARBA" id="ARBA00022692"/>
    </source>
</evidence>
<protein>
    <submittedName>
        <fullName evidence="9">Quaternary ammonium compound-resistance protein QacC</fullName>
    </submittedName>
</protein>
<evidence type="ECO:0000256" key="5">
    <source>
        <dbReference type="ARBA" id="ARBA00022989"/>
    </source>
</evidence>
<gene>
    <name evidence="9" type="primary">qacC</name>
    <name evidence="9" type="ORF">BN1050_00401</name>
</gene>
<dbReference type="PATRIC" id="fig|1461583.4.peg.374"/>
<keyword evidence="4 7" id="KW-0812">Transmembrane</keyword>
<reference evidence="9" key="1">
    <citation type="submission" date="2014-07" db="EMBL/GenBank/DDBJ databases">
        <authorList>
            <person name="Urmite Genomes Urmite Genomes"/>
        </authorList>
    </citation>
    <scope>NUCLEOTIDE SEQUENCE</scope>
    <source>
        <strain evidence="9">13S34_air</strain>
    </source>
</reference>
<evidence type="ECO:0000256" key="7">
    <source>
        <dbReference type="RuleBase" id="RU003942"/>
    </source>
</evidence>
<dbReference type="PANTHER" id="PTHR30561">
    <property type="entry name" value="SMR FAMILY PROTON-DEPENDENT DRUG EFFLUX TRANSPORTER SUGE"/>
    <property type="match status" value="1"/>
</dbReference>
<organism evidence="9">
    <name type="scientific">Metalysinibacillus saudimassiliensis</name>
    <dbReference type="NCBI Taxonomy" id="1461583"/>
    <lineage>
        <taxon>Bacteria</taxon>
        <taxon>Bacillati</taxon>
        <taxon>Bacillota</taxon>
        <taxon>Bacilli</taxon>
        <taxon>Bacillales</taxon>
        <taxon>Caryophanaceae</taxon>
        <taxon>Metalysinibacillus</taxon>
    </lineage>
</organism>
<evidence type="ECO:0000256" key="6">
    <source>
        <dbReference type="ARBA" id="ARBA00023136"/>
    </source>
</evidence>
<evidence type="ECO:0000256" key="1">
    <source>
        <dbReference type="ARBA" id="ARBA00004651"/>
    </source>
</evidence>
<dbReference type="GO" id="GO:0022857">
    <property type="term" value="F:transmembrane transporter activity"/>
    <property type="evidence" value="ECO:0007669"/>
    <property type="project" value="InterPro"/>
</dbReference>
<dbReference type="AlphaFoldDB" id="A0A078M3X6"/>
<dbReference type="PANTHER" id="PTHR30561:SF1">
    <property type="entry name" value="MULTIDRUG TRANSPORTER EMRE"/>
    <property type="match status" value="1"/>
</dbReference>
<dbReference type="SUPFAM" id="SSF103481">
    <property type="entry name" value="Multidrug resistance efflux transporter EmrE"/>
    <property type="match status" value="1"/>
</dbReference>
<keyword evidence="5 8" id="KW-1133">Transmembrane helix</keyword>
<evidence type="ECO:0000313" key="9">
    <source>
        <dbReference type="EMBL" id="CDZ99992.1"/>
    </source>
</evidence>
<dbReference type="FunFam" id="1.10.3730.20:FF:000001">
    <property type="entry name" value="Quaternary ammonium compound resistance transporter SugE"/>
    <property type="match status" value="1"/>
</dbReference>